<dbReference type="OrthoDB" id="95964at2759"/>
<evidence type="ECO:0000313" key="2">
    <source>
        <dbReference type="EMBL" id="CAF0919694.1"/>
    </source>
</evidence>
<dbReference type="PROSITE" id="PS50994">
    <property type="entry name" value="INTEGRASE"/>
    <property type="match status" value="1"/>
</dbReference>
<accession>A0A814AX40</accession>
<keyword evidence="3" id="KW-1185">Reference proteome</keyword>
<dbReference type="AlphaFoldDB" id="A0A814AX40"/>
<protein>
    <recommendedName>
        <fullName evidence="1">Integrase catalytic domain-containing protein</fullName>
    </recommendedName>
</protein>
<dbReference type="GO" id="GO:0015074">
    <property type="term" value="P:DNA integration"/>
    <property type="evidence" value="ECO:0007669"/>
    <property type="project" value="InterPro"/>
</dbReference>
<dbReference type="Proteomes" id="UP000663879">
    <property type="component" value="Unassembled WGS sequence"/>
</dbReference>
<reference evidence="2" key="1">
    <citation type="submission" date="2021-02" db="EMBL/GenBank/DDBJ databases">
        <authorList>
            <person name="Nowell W R."/>
        </authorList>
    </citation>
    <scope>NUCLEOTIDE SEQUENCE</scope>
    <source>
        <strain evidence="2">Ploen Becks lab</strain>
    </source>
</reference>
<organism evidence="2 3">
    <name type="scientific">Brachionus calyciflorus</name>
    <dbReference type="NCBI Taxonomy" id="104777"/>
    <lineage>
        <taxon>Eukaryota</taxon>
        <taxon>Metazoa</taxon>
        <taxon>Spiralia</taxon>
        <taxon>Gnathifera</taxon>
        <taxon>Rotifera</taxon>
        <taxon>Eurotatoria</taxon>
        <taxon>Monogononta</taxon>
        <taxon>Pseudotrocha</taxon>
        <taxon>Ploima</taxon>
        <taxon>Brachionidae</taxon>
        <taxon>Brachionus</taxon>
    </lineage>
</organism>
<evidence type="ECO:0000313" key="3">
    <source>
        <dbReference type="Proteomes" id="UP000663879"/>
    </source>
</evidence>
<evidence type="ECO:0000259" key="1">
    <source>
        <dbReference type="PROSITE" id="PS50994"/>
    </source>
</evidence>
<dbReference type="Gene3D" id="3.30.420.10">
    <property type="entry name" value="Ribonuclease H-like superfamily/Ribonuclease H"/>
    <property type="match status" value="1"/>
</dbReference>
<dbReference type="SUPFAM" id="SSF53098">
    <property type="entry name" value="Ribonuclease H-like"/>
    <property type="match status" value="1"/>
</dbReference>
<feature type="domain" description="Integrase catalytic" evidence="1">
    <location>
        <begin position="1"/>
        <end position="78"/>
    </location>
</feature>
<dbReference type="GO" id="GO:0003676">
    <property type="term" value="F:nucleic acid binding"/>
    <property type="evidence" value="ECO:0007669"/>
    <property type="project" value="InterPro"/>
</dbReference>
<name>A0A814AX40_9BILA</name>
<proteinExistence type="predicted"/>
<gene>
    <name evidence="2" type="ORF">OXX778_LOCUS12320</name>
</gene>
<dbReference type="InterPro" id="IPR001584">
    <property type="entry name" value="Integrase_cat-core"/>
</dbReference>
<sequence length="133" mass="15068">MKNKSAEEVCYGLKRFVFPYFGLPNIFQCENGTEFKNSLVKNLIQNWEGDCKMVHGRPRHPQSQGLVEQANGTVERMLATHNFIQEKVTVLIPKIDRGGSDLPRLPGIISRKTGEKDVFHEIVSILLSLSDNK</sequence>
<dbReference type="InterPro" id="IPR036397">
    <property type="entry name" value="RNaseH_sf"/>
</dbReference>
<comment type="caution">
    <text evidence="2">The sequence shown here is derived from an EMBL/GenBank/DDBJ whole genome shotgun (WGS) entry which is preliminary data.</text>
</comment>
<dbReference type="InterPro" id="IPR012337">
    <property type="entry name" value="RNaseH-like_sf"/>
</dbReference>
<dbReference type="EMBL" id="CAJNOC010002215">
    <property type="protein sequence ID" value="CAF0919694.1"/>
    <property type="molecule type" value="Genomic_DNA"/>
</dbReference>